<evidence type="ECO:0000313" key="2">
    <source>
        <dbReference type="EMBL" id="EJT72875.1"/>
    </source>
</evidence>
<feature type="compositionally biased region" description="Basic and acidic residues" evidence="1">
    <location>
        <begin position="223"/>
        <end position="247"/>
    </location>
</feature>
<evidence type="ECO:0000256" key="1">
    <source>
        <dbReference type="SAM" id="MobiDB-lite"/>
    </source>
</evidence>
<name>J3P892_GAET3</name>
<dbReference type="AlphaFoldDB" id="J3P892"/>
<feature type="compositionally biased region" description="Basic and acidic residues" evidence="1">
    <location>
        <begin position="337"/>
        <end position="370"/>
    </location>
</feature>
<feature type="compositionally biased region" description="Basic residues" evidence="1">
    <location>
        <begin position="589"/>
        <end position="598"/>
    </location>
</feature>
<evidence type="ECO:0000313" key="4">
    <source>
        <dbReference type="Proteomes" id="UP000006039"/>
    </source>
</evidence>
<feature type="compositionally biased region" description="Basic residues" evidence="1">
    <location>
        <begin position="443"/>
        <end position="452"/>
    </location>
</feature>
<protein>
    <submittedName>
        <fullName evidence="2 3">Uncharacterized protein</fullName>
    </submittedName>
</protein>
<dbReference type="eggNOG" id="ENOG502T50T">
    <property type="taxonomic scope" value="Eukaryota"/>
</dbReference>
<dbReference type="HOGENOM" id="CLU_360167_0_0_1"/>
<gene>
    <name evidence="3" type="primary">20350185</name>
    <name evidence="2" type="ORF">GGTG_09727</name>
</gene>
<feature type="compositionally biased region" description="Basic and acidic residues" evidence="1">
    <location>
        <begin position="187"/>
        <end position="199"/>
    </location>
</feature>
<reference evidence="2" key="3">
    <citation type="submission" date="2010-09" db="EMBL/GenBank/DDBJ databases">
        <title>Annotation of Gaeumannomyces graminis var. tritici R3-111a-1.</title>
        <authorList>
            <consortium name="The Broad Institute Genome Sequencing Platform"/>
            <person name="Ma L.-J."/>
            <person name="Dead R."/>
            <person name="Young S.K."/>
            <person name="Zeng Q."/>
            <person name="Gargeya S."/>
            <person name="Fitzgerald M."/>
            <person name="Haas B."/>
            <person name="Abouelleil A."/>
            <person name="Alvarado L."/>
            <person name="Arachchi H.M."/>
            <person name="Berlin A."/>
            <person name="Brown A."/>
            <person name="Chapman S.B."/>
            <person name="Chen Z."/>
            <person name="Dunbar C."/>
            <person name="Freedman E."/>
            <person name="Gearin G."/>
            <person name="Gellesch M."/>
            <person name="Goldberg J."/>
            <person name="Griggs A."/>
            <person name="Gujja S."/>
            <person name="Heiman D."/>
            <person name="Howarth C."/>
            <person name="Larson L."/>
            <person name="Lui A."/>
            <person name="MacDonald P.J.P."/>
            <person name="Mehta T."/>
            <person name="Montmayeur A."/>
            <person name="Murphy C."/>
            <person name="Neiman D."/>
            <person name="Pearson M."/>
            <person name="Priest M."/>
            <person name="Roberts A."/>
            <person name="Saif S."/>
            <person name="Shea T."/>
            <person name="Shenoy N."/>
            <person name="Sisk P."/>
            <person name="Stolte C."/>
            <person name="Sykes S."/>
            <person name="Yandava C."/>
            <person name="Wortman J."/>
            <person name="Nusbaum C."/>
            <person name="Birren B."/>
        </authorList>
    </citation>
    <scope>NUCLEOTIDE SEQUENCE</scope>
    <source>
        <strain evidence="2">R3-111a-1</strain>
    </source>
</reference>
<dbReference type="RefSeq" id="XP_009225849.1">
    <property type="nucleotide sequence ID" value="XM_009227585.1"/>
</dbReference>
<feature type="compositionally biased region" description="Basic and acidic residues" evidence="1">
    <location>
        <begin position="483"/>
        <end position="507"/>
    </location>
</feature>
<proteinExistence type="predicted"/>
<sequence>MATGKLHSLPPKPSLVVEPLIRAKKPDDGCDPVRDVVKRPLSNKGARRRTPYDTPRKTTINGQQSRASKYPAPSRAHSPAAKYRRADSAGASRGISVPGQQSRREDRDYPATMSRDRVPGASRKTDHVPRTATGTGLGRSPEAILGYRAPGYSGPTPSPNHSGETKARTAVTYPGDRIAESQQAVAKTDETTRDHRDPEQALVRNSNEAAKNPQAPKQALVERGGEATSERHGPKQALIEKTDEATKGHHGSKQALAEKSNKFTQSRSANQEQVPARSAIDEPKKTLAGNSGSATQSRPAHHGQAAARSAADTLQKELVRNREATKDRRGPKQAWVRSDDETKITKFYPDIDRTVARNSHESRRSHKEQVRAGSAVKAIKQILARKNGDMTQPHHAHQEQAPVRPAAKGPKKTLARKTDEATNGHHVPRPALAKQNGDVSQLRRAHKERVRARSVADGPKQALVSSNGEITKGHPGPSPALAKKNDDVSQPRRVRKEQVPTRSATDRPKKKLVRKGDEVIKTHKGPRQVLASDNGDATNDRDAPRPALAKKSSDVAQPHHAHQEQVPARAGAEGPKQASVRRIGEPAKNRHGVQKRPVAKPSAGTTGNASAPRDVVAKKRPRAAVAPAGSRALSIKRRAVAVQAKAEHLTSVYDADAFRRSNYKRIFDGPKPTPEDMPVPDFVGDACYASDETLAGRAECAMSDTLMYSDIDDPNAFVHPVPEPLVTLTSPFGDFLVANDPFSDGETYPFNHFGMMGSCWDARKAPPELKFTSGDSI</sequence>
<dbReference type="OrthoDB" id="10681517at2759"/>
<reference evidence="2" key="2">
    <citation type="submission" date="2010-07" db="EMBL/GenBank/DDBJ databases">
        <authorList>
            <consortium name="The Broad Institute Genome Sequencing Platform"/>
            <consortium name="Broad Institute Genome Sequencing Center for Infectious Disease"/>
            <person name="Ma L.-J."/>
            <person name="Dead R."/>
            <person name="Young S."/>
            <person name="Zeng Q."/>
            <person name="Koehrsen M."/>
            <person name="Alvarado L."/>
            <person name="Berlin A."/>
            <person name="Chapman S.B."/>
            <person name="Chen Z."/>
            <person name="Freedman E."/>
            <person name="Gellesch M."/>
            <person name="Goldberg J."/>
            <person name="Griggs A."/>
            <person name="Gujja S."/>
            <person name="Heilman E.R."/>
            <person name="Heiman D."/>
            <person name="Hepburn T."/>
            <person name="Howarth C."/>
            <person name="Jen D."/>
            <person name="Larson L."/>
            <person name="Mehta T."/>
            <person name="Neiman D."/>
            <person name="Pearson M."/>
            <person name="Roberts A."/>
            <person name="Saif S."/>
            <person name="Shea T."/>
            <person name="Shenoy N."/>
            <person name="Sisk P."/>
            <person name="Stolte C."/>
            <person name="Sykes S."/>
            <person name="Walk T."/>
            <person name="White J."/>
            <person name="Yandava C."/>
            <person name="Haas B."/>
            <person name="Nusbaum C."/>
            <person name="Birren B."/>
        </authorList>
    </citation>
    <scope>NUCLEOTIDE SEQUENCE</scope>
    <source>
        <strain evidence="2">R3-111a-1</strain>
    </source>
</reference>
<dbReference type="EMBL" id="GL385399">
    <property type="protein sequence ID" value="EJT72875.1"/>
    <property type="molecule type" value="Genomic_DNA"/>
</dbReference>
<feature type="compositionally biased region" description="Basic and acidic residues" evidence="1">
    <location>
        <begin position="102"/>
        <end position="129"/>
    </location>
</feature>
<feature type="compositionally biased region" description="Polar residues" evidence="1">
    <location>
        <begin position="262"/>
        <end position="273"/>
    </location>
</feature>
<dbReference type="Proteomes" id="UP000006039">
    <property type="component" value="Unassembled WGS sequence"/>
</dbReference>
<feature type="compositionally biased region" description="Basic and acidic residues" evidence="1">
    <location>
        <begin position="24"/>
        <end position="38"/>
    </location>
</feature>
<feature type="compositionally biased region" description="Polar residues" evidence="1">
    <location>
        <begin position="57"/>
        <end position="67"/>
    </location>
</feature>
<feature type="compositionally biased region" description="Basic and acidic residues" evidence="1">
    <location>
        <begin position="314"/>
        <end position="330"/>
    </location>
</feature>
<reference evidence="4" key="1">
    <citation type="submission" date="2010-07" db="EMBL/GenBank/DDBJ databases">
        <title>The genome sequence of Gaeumannomyces graminis var. tritici strain R3-111a-1.</title>
        <authorList>
            <consortium name="The Broad Institute Genome Sequencing Platform"/>
            <person name="Ma L.-J."/>
            <person name="Dead R."/>
            <person name="Young S."/>
            <person name="Zeng Q."/>
            <person name="Koehrsen M."/>
            <person name="Alvarado L."/>
            <person name="Berlin A."/>
            <person name="Chapman S.B."/>
            <person name="Chen Z."/>
            <person name="Freedman E."/>
            <person name="Gellesch M."/>
            <person name="Goldberg J."/>
            <person name="Griggs A."/>
            <person name="Gujja S."/>
            <person name="Heilman E.R."/>
            <person name="Heiman D."/>
            <person name="Hepburn T."/>
            <person name="Howarth C."/>
            <person name="Jen D."/>
            <person name="Larson L."/>
            <person name="Mehta T."/>
            <person name="Neiman D."/>
            <person name="Pearson M."/>
            <person name="Roberts A."/>
            <person name="Saif S."/>
            <person name="Shea T."/>
            <person name="Shenoy N."/>
            <person name="Sisk P."/>
            <person name="Stolte C."/>
            <person name="Sykes S."/>
            <person name="Walk T."/>
            <person name="White J."/>
            <person name="Yandava C."/>
            <person name="Haas B."/>
            <person name="Nusbaum C."/>
            <person name="Birren B."/>
        </authorList>
    </citation>
    <scope>NUCLEOTIDE SEQUENCE [LARGE SCALE GENOMIC DNA]</scope>
    <source>
        <strain evidence="4">R3-111a-1</strain>
    </source>
</reference>
<keyword evidence="4" id="KW-1185">Reference proteome</keyword>
<reference evidence="3" key="4">
    <citation type="journal article" date="2015" name="G3 (Bethesda)">
        <title>Genome sequences of three phytopathogenic species of the Magnaporthaceae family of fungi.</title>
        <authorList>
            <person name="Okagaki L.H."/>
            <person name="Nunes C.C."/>
            <person name="Sailsbery J."/>
            <person name="Clay B."/>
            <person name="Brown D."/>
            <person name="John T."/>
            <person name="Oh Y."/>
            <person name="Young N."/>
            <person name="Fitzgerald M."/>
            <person name="Haas B.J."/>
            <person name="Zeng Q."/>
            <person name="Young S."/>
            <person name="Adiconis X."/>
            <person name="Fan L."/>
            <person name="Levin J.Z."/>
            <person name="Mitchell T.K."/>
            <person name="Okubara P.A."/>
            <person name="Farman M.L."/>
            <person name="Kohn L.M."/>
            <person name="Birren B."/>
            <person name="Ma L.-J."/>
            <person name="Dean R.A."/>
        </authorList>
    </citation>
    <scope>NUCLEOTIDE SEQUENCE</scope>
    <source>
        <strain evidence="3">R3-111a-1</strain>
    </source>
</reference>
<accession>J3P892</accession>
<feature type="compositionally biased region" description="Polar residues" evidence="1">
    <location>
        <begin position="288"/>
        <end position="298"/>
    </location>
</feature>
<dbReference type="VEuPathDB" id="FungiDB:GGTG_09727"/>
<feature type="compositionally biased region" description="Low complexity" evidence="1">
    <location>
        <begin position="302"/>
        <end position="311"/>
    </location>
</feature>
<organism evidence="2">
    <name type="scientific">Gaeumannomyces tritici (strain R3-111a-1)</name>
    <name type="common">Wheat and barley take-all root rot fungus</name>
    <name type="synonym">Gaeumannomyces graminis var. tritici</name>
    <dbReference type="NCBI Taxonomy" id="644352"/>
    <lineage>
        <taxon>Eukaryota</taxon>
        <taxon>Fungi</taxon>
        <taxon>Dikarya</taxon>
        <taxon>Ascomycota</taxon>
        <taxon>Pezizomycotina</taxon>
        <taxon>Sordariomycetes</taxon>
        <taxon>Sordariomycetidae</taxon>
        <taxon>Magnaporthales</taxon>
        <taxon>Magnaporthaceae</taxon>
        <taxon>Gaeumannomyces</taxon>
    </lineage>
</organism>
<dbReference type="GeneID" id="20350185"/>
<reference evidence="3" key="5">
    <citation type="submission" date="2018-04" db="UniProtKB">
        <authorList>
            <consortium name="EnsemblFungi"/>
        </authorList>
    </citation>
    <scope>IDENTIFICATION</scope>
    <source>
        <strain evidence="3">R3-111a-1</strain>
    </source>
</reference>
<evidence type="ECO:0000313" key="3">
    <source>
        <dbReference type="EnsemblFungi" id="EJT72875"/>
    </source>
</evidence>
<dbReference type="EnsemblFungi" id="EJT72875">
    <property type="protein sequence ID" value="EJT72875"/>
    <property type="gene ID" value="GGTG_09727"/>
</dbReference>
<feature type="region of interest" description="Disordered" evidence="1">
    <location>
        <begin position="23"/>
        <end position="623"/>
    </location>
</feature>